<evidence type="ECO:0000313" key="3">
    <source>
        <dbReference type="Proteomes" id="UP000515140"/>
    </source>
</evidence>
<sequence length="385" mass="42304">MTSQRSSSTAFPLSSLPTQAMAPAVSPQASQMVPLALGLALRLVVMSLPVSWGCLLCFTSEADRQRVCRLFTSWKSRQASQCGAQLMEAFQGLTHTQINYAERTRLHDAFTQTIFTLEEKAAAKESYKVAFPAAARSIEEVVKELSKAPACVPPCGFQEMARLFFCNSCAAHDCDLPLECPIRDLLVPVGGQAAFSCSVSFSTPSELTYTWLFAGNIRTKDLSYFRVMPRAQDEFARIRPVRPPHRGTFSCLLSSDEQPLARLFFFLNVTSGKAQNETELQTLFRAVLKAKGSKADCPEPWQPSFSTLLAHPGALTLRNLCLLGLAAGLGTTSFIVLGMLLYRYSEESPLHPLASITPIKIFLGSLRSRSKVTVSRPKDKAPTTY</sequence>
<dbReference type="SUPFAM" id="SSF48726">
    <property type="entry name" value="Immunoglobulin"/>
    <property type="match status" value="1"/>
</dbReference>
<dbReference type="InterPro" id="IPR036179">
    <property type="entry name" value="Ig-like_dom_sf"/>
</dbReference>
<organism evidence="3 4">
    <name type="scientific">Phascolarctos cinereus</name>
    <name type="common">Koala</name>
    <dbReference type="NCBI Taxonomy" id="38626"/>
    <lineage>
        <taxon>Eukaryota</taxon>
        <taxon>Metazoa</taxon>
        <taxon>Chordata</taxon>
        <taxon>Craniata</taxon>
        <taxon>Vertebrata</taxon>
        <taxon>Euteleostomi</taxon>
        <taxon>Mammalia</taxon>
        <taxon>Metatheria</taxon>
        <taxon>Diprotodontia</taxon>
        <taxon>Phascolarctidae</taxon>
        <taxon>Phascolarctos</taxon>
    </lineage>
</organism>
<dbReference type="InterPro" id="IPR007110">
    <property type="entry name" value="Ig-like_dom"/>
</dbReference>
<keyword evidence="3" id="KW-1185">Reference proteome</keyword>
<dbReference type="FunCoup" id="A0A6P5LLH2">
    <property type="interactions" value="23"/>
</dbReference>
<evidence type="ECO:0000313" key="4">
    <source>
        <dbReference type="RefSeq" id="XP_020859147.1"/>
    </source>
</evidence>
<feature type="domain" description="Ig-like" evidence="2">
    <location>
        <begin position="177"/>
        <end position="261"/>
    </location>
</feature>
<dbReference type="PANTHER" id="PTHR37366:SF1">
    <property type="entry name" value="SPERM ACROSOME MEMBRANE-ASSOCIATED PROTEIN 6"/>
    <property type="match status" value="1"/>
</dbReference>
<proteinExistence type="predicted"/>
<dbReference type="InParanoid" id="A0A6P5LLH2"/>
<dbReference type="CTD" id="147650"/>
<dbReference type="InterPro" id="IPR013783">
    <property type="entry name" value="Ig-like_fold"/>
</dbReference>
<keyword evidence="1" id="KW-0472">Membrane</keyword>
<dbReference type="PROSITE" id="PS50835">
    <property type="entry name" value="IG_LIKE"/>
    <property type="match status" value="1"/>
</dbReference>
<dbReference type="Gene3D" id="2.60.40.10">
    <property type="entry name" value="Immunoglobulins"/>
    <property type="match status" value="1"/>
</dbReference>
<feature type="transmembrane region" description="Helical" evidence="1">
    <location>
        <begin position="320"/>
        <end position="342"/>
    </location>
</feature>
<dbReference type="RefSeq" id="XP_020859147.1">
    <property type="nucleotide sequence ID" value="XM_021003488.1"/>
</dbReference>
<dbReference type="KEGG" id="pcw:110219795"/>
<gene>
    <name evidence="4" type="primary">SPACA6</name>
</gene>
<dbReference type="GeneID" id="110219795"/>
<dbReference type="AlphaFoldDB" id="A0A6P5LLH2"/>
<accession>A0A6P5LLH2</accession>
<dbReference type="Proteomes" id="UP000515140">
    <property type="component" value="Unplaced"/>
</dbReference>
<dbReference type="InterPro" id="IPR034549">
    <property type="entry name" value="SPACA6"/>
</dbReference>
<protein>
    <submittedName>
        <fullName evidence="4">Sperm acrosome membrane-associated protein 6 isoform X1</fullName>
    </submittedName>
</protein>
<dbReference type="GO" id="GO:0007342">
    <property type="term" value="P:fusion of sperm to egg plasma membrane involved in single fertilization"/>
    <property type="evidence" value="ECO:0007669"/>
    <property type="project" value="InterPro"/>
</dbReference>
<evidence type="ECO:0000259" key="2">
    <source>
        <dbReference type="PROSITE" id="PS50835"/>
    </source>
</evidence>
<dbReference type="PANTHER" id="PTHR37366">
    <property type="entry name" value="SPERM ACROSOME MEMBRANE-ASSOCIATED PROTEIN 6"/>
    <property type="match status" value="1"/>
</dbReference>
<evidence type="ECO:0000256" key="1">
    <source>
        <dbReference type="SAM" id="Phobius"/>
    </source>
</evidence>
<reference evidence="4" key="1">
    <citation type="submission" date="2025-08" db="UniProtKB">
        <authorList>
            <consortium name="RefSeq"/>
        </authorList>
    </citation>
    <scope>IDENTIFICATION</scope>
    <source>
        <tissue evidence="4">Spleen</tissue>
    </source>
</reference>
<keyword evidence="1" id="KW-1133">Transmembrane helix</keyword>
<keyword evidence="1" id="KW-0812">Transmembrane</keyword>
<name>A0A6P5LLH2_PHACI</name>